<evidence type="ECO:0000313" key="3">
    <source>
        <dbReference type="EMBL" id="USQ75463.1"/>
    </source>
</evidence>
<comment type="similarity">
    <text evidence="1">Belongs to the YciI family.</text>
</comment>
<evidence type="ECO:0000313" key="4">
    <source>
        <dbReference type="Proteomes" id="UP001056535"/>
    </source>
</evidence>
<dbReference type="Proteomes" id="UP001056535">
    <property type="component" value="Chromosome"/>
</dbReference>
<evidence type="ECO:0000256" key="1">
    <source>
        <dbReference type="ARBA" id="ARBA00007689"/>
    </source>
</evidence>
<feature type="domain" description="YCII-related" evidence="2">
    <location>
        <begin position="47"/>
        <end position="112"/>
    </location>
</feature>
<dbReference type="PANTHER" id="PTHR35174">
    <property type="entry name" value="BLL7171 PROTEIN-RELATED"/>
    <property type="match status" value="1"/>
</dbReference>
<keyword evidence="4" id="KW-1185">Reference proteome</keyword>
<evidence type="ECO:0000259" key="2">
    <source>
        <dbReference type="Pfam" id="PF03795"/>
    </source>
</evidence>
<dbReference type="InterPro" id="IPR005545">
    <property type="entry name" value="YCII"/>
</dbReference>
<accession>A0ABY4YFB4</accession>
<sequence length="118" mass="12629">MTDYVVMFPVDNEADWQAGTEADHQATYDTDAEFAALLRACGGAVTSGAGLTHSSQARTLTRGAQQTVQVTDGPFAESVEQISGFYLVTCEDYDALTEAAQVLTRAHPVVEIRPVESS</sequence>
<gene>
    <name evidence="3" type="ORF">NF557_12660</name>
</gene>
<protein>
    <submittedName>
        <fullName evidence="3">YciI family protein</fullName>
    </submittedName>
</protein>
<dbReference type="InterPro" id="IPR011008">
    <property type="entry name" value="Dimeric_a/b-barrel"/>
</dbReference>
<name>A0ABY4YFB4_9MICO</name>
<organism evidence="3 4">
    <name type="scientific">Ornithinimicrobium cryptoxanthini</name>
    <dbReference type="NCBI Taxonomy" id="2934161"/>
    <lineage>
        <taxon>Bacteria</taxon>
        <taxon>Bacillati</taxon>
        <taxon>Actinomycetota</taxon>
        <taxon>Actinomycetes</taxon>
        <taxon>Micrococcales</taxon>
        <taxon>Ornithinimicrobiaceae</taxon>
        <taxon>Ornithinimicrobium</taxon>
    </lineage>
</organism>
<dbReference type="SUPFAM" id="SSF54909">
    <property type="entry name" value="Dimeric alpha+beta barrel"/>
    <property type="match status" value="1"/>
</dbReference>
<dbReference type="Pfam" id="PF03795">
    <property type="entry name" value="YCII"/>
    <property type="match status" value="1"/>
</dbReference>
<dbReference type="Gene3D" id="3.30.70.1060">
    <property type="entry name" value="Dimeric alpha+beta barrel"/>
    <property type="match status" value="1"/>
</dbReference>
<proteinExistence type="inferred from homology"/>
<reference evidence="3" key="1">
    <citation type="submission" date="2022-06" db="EMBL/GenBank/DDBJ databases">
        <title>Ornithinimicrobium JY.X270.</title>
        <authorList>
            <person name="Huang Y."/>
        </authorList>
    </citation>
    <scope>NUCLEOTIDE SEQUENCE</scope>
    <source>
        <strain evidence="3">JY.X270</strain>
    </source>
</reference>
<dbReference type="RefSeq" id="WP_252619883.1">
    <property type="nucleotide sequence ID" value="NZ_CP099490.1"/>
</dbReference>
<dbReference type="EMBL" id="CP099490">
    <property type="protein sequence ID" value="USQ75463.1"/>
    <property type="molecule type" value="Genomic_DNA"/>
</dbReference>
<dbReference type="PANTHER" id="PTHR35174:SF3">
    <property type="entry name" value="BLL7171 PROTEIN"/>
    <property type="match status" value="1"/>
</dbReference>